<accession>A0A918F8X6</accession>
<feature type="DNA-binding region" description="H-T-H motif" evidence="4">
    <location>
        <begin position="33"/>
        <end position="52"/>
    </location>
</feature>
<evidence type="ECO:0000259" key="5">
    <source>
        <dbReference type="PROSITE" id="PS50977"/>
    </source>
</evidence>
<dbReference type="AlphaFoldDB" id="A0A918F8X6"/>
<dbReference type="InterPro" id="IPR050109">
    <property type="entry name" value="HTH-type_TetR-like_transc_reg"/>
</dbReference>
<comment type="caution">
    <text evidence="6">The sequence shown here is derived from an EMBL/GenBank/DDBJ whole genome shotgun (WGS) entry which is preliminary data.</text>
</comment>
<proteinExistence type="predicted"/>
<evidence type="ECO:0000313" key="7">
    <source>
        <dbReference type="Proteomes" id="UP000610303"/>
    </source>
</evidence>
<dbReference type="Proteomes" id="UP000610303">
    <property type="component" value="Unassembled WGS sequence"/>
</dbReference>
<evidence type="ECO:0000256" key="4">
    <source>
        <dbReference type="PROSITE-ProRule" id="PRU00335"/>
    </source>
</evidence>
<dbReference type="EMBL" id="BMRJ01000001">
    <property type="protein sequence ID" value="GGR16841.1"/>
    <property type="molecule type" value="Genomic_DNA"/>
</dbReference>
<name>A0A918F8X6_AGRME</name>
<sequence>MPRASAEDAARTARSILDTATALFAESGFAAVALEDVAAAAGVTRGAVYHHYGSKRGLFAAVVAHLQERVASAVVAAADQAGADASAQLRAGCIAFLDAVTDASAVRTLLVDAPAVIGWAEWRQLDAEHSVVHLREALAAAGVTGALLEPLTAMLSGAMNDAALWLAGHPGDSAARAAAHRSLAILLDAALASAS</sequence>
<dbReference type="PRINTS" id="PR00455">
    <property type="entry name" value="HTHTETR"/>
</dbReference>
<reference evidence="6" key="2">
    <citation type="submission" date="2020-09" db="EMBL/GenBank/DDBJ databases">
        <authorList>
            <person name="Sun Q."/>
            <person name="Ohkuma M."/>
        </authorList>
    </citation>
    <scope>NUCLEOTIDE SEQUENCE</scope>
    <source>
        <strain evidence="6">JCM 3346</strain>
    </source>
</reference>
<evidence type="ECO:0000256" key="3">
    <source>
        <dbReference type="ARBA" id="ARBA00023163"/>
    </source>
</evidence>
<keyword evidence="7" id="KW-1185">Reference proteome</keyword>
<dbReference type="PANTHER" id="PTHR30055:SF234">
    <property type="entry name" value="HTH-TYPE TRANSCRIPTIONAL REGULATOR BETI"/>
    <property type="match status" value="1"/>
</dbReference>
<gene>
    <name evidence="6" type="ORF">GCM10010196_06990</name>
</gene>
<organism evidence="6 7">
    <name type="scientific">Agromyces mediolanus</name>
    <name type="common">Corynebacterium mediolanum</name>
    <dbReference type="NCBI Taxonomy" id="41986"/>
    <lineage>
        <taxon>Bacteria</taxon>
        <taxon>Bacillati</taxon>
        <taxon>Actinomycetota</taxon>
        <taxon>Actinomycetes</taxon>
        <taxon>Micrococcales</taxon>
        <taxon>Microbacteriaceae</taxon>
        <taxon>Agromyces</taxon>
    </lineage>
</organism>
<dbReference type="InterPro" id="IPR009057">
    <property type="entry name" value="Homeodomain-like_sf"/>
</dbReference>
<protein>
    <submittedName>
        <fullName evidence="6">TetR family transcriptional regulator</fullName>
    </submittedName>
</protein>
<dbReference type="GO" id="GO:0003700">
    <property type="term" value="F:DNA-binding transcription factor activity"/>
    <property type="evidence" value="ECO:0007669"/>
    <property type="project" value="TreeGrafter"/>
</dbReference>
<dbReference type="RefSeq" id="WP_189083897.1">
    <property type="nucleotide sequence ID" value="NZ_BMRJ01000001.1"/>
</dbReference>
<dbReference type="SUPFAM" id="SSF46689">
    <property type="entry name" value="Homeodomain-like"/>
    <property type="match status" value="1"/>
</dbReference>
<feature type="domain" description="HTH tetR-type" evidence="5">
    <location>
        <begin position="10"/>
        <end position="70"/>
    </location>
</feature>
<dbReference type="Pfam" id="PF00440">
    <property type="entry name" value="TetR_N"/>
    <property type="match status" value="1"/>
</dbReference>
<dbReference type="Gene3D" id="1.10.357.10">
    <property type="entry name" value="Tetracycline Repressor, domain 2"/>
    <property type="match status" value="1"/>
</dbReference>
<keyword evidence="2 4" id="KW-0238">DNA-binding</keyword>
<dbReference type="GO" id="GO:0000976">
    <property type="term" value="F:transcription cis-regulatory region binding"/>
    <property type="evidence" value="ECO:0007669"/>
    <property type="project" value="TreeGrafter"/>
</dbReference>
<dbReference type="InterPro" id="IPR001647">
    <property type="entry name" value="HTH_TetR"/>
</dbReference>
<keyword evidence="1" id="KW-0805">Transcription regulation</keyword>
<evidence type="ECO:0000256" key="1">
    <source>
        <dbReference type="ARBA" id="ARBA00023015"/>
    </source>
</evidence>
<dbReference type="PANTHER" id="PTHR30055">
    <property type="entry name" value="HTH-TYPE TRANSCRIPTIONAL REGULATOR RUTR"/>
    <property type="match status" value="1"/>
</dbReference>
<keyword evidence="3" id="KW-0804">Transcription</keyword>
<dbReference type="PROSITE" id="PS50977">
    <property type="entry name" value="HTH_TETR_2"/>
    <property type="match status" value="1"/>
</dbReference>
<evidence type="ECO:0000256" key="2">
    <source>
        <dbReference type="ARBA" id="ARBA00023125"/>
    </source>
</evidence>
<evidence type="ECO:0000313" key="6">
    <source>
        <dbReference type="EMBL" id="GGR16841.1"/>
    </source>
</evidence>
<dbReference type="InterPro" id="IPR049484">
    <property type="entry name" value="Rv0078-like_C"/>
</dbReference>
<dbReference type="Pfam" id="PF21351">
    <property type="entry name" value="TetR_C_41"/>
    <property type="match status" value="1"/>
</dbReference>
<reference evidence="6" key="1">
    <citation type="journal article" date="2014" name="Int. J. Syst. Evol. Microbiol.">
        <title>Complete genome sequence of Corynebacterium casei LMG S-19264T (=DSM 44701T), isolated from a smear-ripened cheese.</title>
        <authorList>
            <consortium name="US DOE Joint Genome Institute (JGI-PGF)"/>
            <person name="Walter F."/>
            <person name="Albersmeier A."/>
            <person name="Kalinowski J."/>
            <person name="Ruckert C."/>
        </authorList>
    </citation>
    <scope>NUCLEOTIDE SEQUENCE</scope>
    <source>
        <strain evidence="6">JCM 3346</strain>
    </source>
</reference>